<reference evidence="1 2" key="1">
    <citation type="journal article" date="2021" name="J. Hered.">
        <title>A chromosome-level genome assembly of the parasitoid wasp, Cotesia glomerata (Hymenoptera: Braconidae).</title>
        <authorList>
            <person name="Pinto B.J."/>
            <person name="Weis J.J."/>
            <person name="Gamble T."/>
            <person name="Ode P.J."/>
            <person name="Paul R."/>
            <person name="Zaspel J.M."/>
        </authorList>
    </citation>
    <scope>NUCLEOTIDE SEQUENCE [LARGE SCALE GENOMIC DNA]</scope>
    <source>
        <strain evidence="1">CgM1</strain>
    </source>
</reference>
<dbReference type="AlphaFoldDB" id="A0AAV7I288"/>
<protein>
    <submittedName>
        <fullName evidence="1">Uncharacterized protein</fullName>
    </submittedName>
</protein>
<organism evidence="1 2">
    <name type="scientific">Cotesia glomerata</name>
    <name type="common">Lepidopteran parasitic wasp</name>
    <name type="synonym">Apanteles glomeratus</name>
    <dbReference type="NCBI Taxonomy" id="32391"/>
    <lineage>
        <taxon>Eukaryota</taxon>
        <taxon>Metazoa</taxon>
        <taxon>Ecdysozoa</taxon>
        <taxon>Arthropoda</taxon>
        <taxon>Hexapoda</taxon>
        <taxon>Insecta</taxon>
        <taxon>Pterygota</taxon>
        <taxon>Neoptera</taxon>
        <taxon>Endopterygota</taxon>
        <taxon>Hymenoptera</taxon>
        <taxon>Apocrita</taxon>
        <taxon>Ichneumonoidea</taxon>
        <taxon>Braconidae</taxon>
        <taxon>Microgastrinae</taxon>
        <taxon>Cotesia</taxon>
    </lineage>
</organism>
<evidence type="ECO:0000313" key="1">
    <source>
        <dbReference type="EMBL" id="KAH0540982.1"/>
    </source>
</evidence>
<dbReference type="Proteomes" id="UP000826195">
    <property type="component" value="Unassembled WGS sequence"/>
</dbReference>
<sequence>MLLRMGKNTTTVIAGTSVIATSTSVCRSNYIIRLLAGPWRPVIPVFVASMRVLDVLHTSTRLKVESLAYTMYDVQFTIYQRRKEKRWDCRIALKQGNPEESIRMPRIPGSVYTLNFITYRAYLPQLISLVIYFLSLNRAGGTGTGDYSRLLGGSSPHPHPTYAVPAGKKLYCILSRGNSSANHGIFIYSPCLERKEQFSPGMKRSPYPGGNSRAWKRNYSPYDLVDAHVDPRASKGSEGILRREAEEMTEVLLFSVFRLRLPQKTGTTLSGANEKAKARKPQSSAHIFHLYRRLVGCCCRINRESIVYMCKKGPARKILGLGLGLSFAARQSRRFRPVNFWSVSSSLYSNLSSSSS</sequence>
<proteinExistence type="predicted"/>
<gene>
    <name evidence="1" type="ORF">KQX54_020728</name>
</gene>
<accession>A0AAV7I288</accession>
<keyword evidence="2" id="KW-1185">Reference proteome</keyword>
<comment type="caution">
    <text evidence="1">The sequence shown here is derived from an EMBL/GenBank/DDBJ whole genome shotgun (WGS) entry which is preliminary data.</text>
</comment>
<evidence type="ECO:0000313" key="2">
    <source>
        <dbReference type="Proteomes" id="UP000826195"/>
    </source>
</evidence>
<name>A0AAV7I288_COTGL</name>
<dbReference type="EMBL" id="JAHXZJ010002609">
    <property type="protein sequence ID" value="KAH0540982.1"/>
    <property type="molecule type" value="Genomic_DNA"/>
</dbReference>